<protein>
    <submittedName>
        <fullName evidence="2">Uncharacterized protein</fullName>
    </submittedName>
</protein>
<feature type="chain" id="PRO_5037870059" evidence="1">
    <location>
        <begin position="19"/>
        <end position="80"/>
    </location>
</feature>
<evidence type="ECO:0000256" key="1">
    <source>
        <dbReference type="SAM" id="SignalP"/>
    </source>
</evidence>
<gene>
    <name evidence="2" type="ORF">O3G_MSEX012624</name>
</gene>
<evidence type="ECO:0000313" key="3">
    <source>
        <dbReference type="Proteomes" id="UP000791440"/>
    </source>
</evidence>
<feature type="signal peptide" evidence="1">
    <location>
        <begin position="1"/>
        <end position="18"/>
    </location>
</feature>
<accession>A0A921ZQA1</accession>
<proteinExistence type="predicted"/>
<organism evidence="2 3">
    <name type="scientific">Manduca sexta</name>
    <name type="common">Tobacco hawkmoth</name>
    <name type="synonym">Tobacco hornworm</name>
    <dbReference type="NCBI Taxonomy" id="7130"/>
    <lineage>
        <taxon>Eukaryota</taxon>
        <taxon>Metazoa</taxon>
        <taxon>Ecdysozoa</taxon>
        <taxon>Arthropoda</taxon>
        <taxon>Hexapoda</taxon>
        <taxon>Insecta</taxon>
        <taxon>Pterygota</taxon>
        <taxon>Neoptera</taxon>
        <taxon>Endopterygota</taxon>
        <taxon>Lepidoptera</taxon>
        <taxon>Glossata</taxon>
        <taxon>Ditrysia</taxon>
        <taxon>Bombycoidea</taxon>
        <taxon>Sphingidae</taxon>
        <taxon>Sphinginae</taxon>
        <taxon>Sphingini</taxon>
        <taxon>Manduca</taxon>
    </lineage>
</organism>
<reference evidence="2" key="2">
    <citation type="submission" date="2020-12" db="EMBL/GenBank/DDBJ databases">
        <authorList>
            <person name="Kanost M."/>
        </authorList>
    </citation>
    <scope>NUCLEOTIDE SEQUENCE</scope>
</reference>
<keyword evidence="3" id="KW-1185">Reference proteome</keyword>
<keyword evidence="1" id="KW-0732">Signal</keyword>
<reference evidence="2" key="1">
    <citation type="journal article" date="2016" name="Insect Biochem. Mol. Biol.">
        <title>Multifaceted biological insights from a draft genome sequence of the tobacco hornworm moth, Manduca sexta.</title>
        <authorList>
            <person name="Kanost M.R."/>
            <person name="Arrese E.L."/>
            <person name="Cao X."/>
            <person name="Chen Y.R."/>
            <person name="Chellapilla S."/>
            <person name="Goldsmith M.R."/>
            <person name="Grosse-Wilde E."/>
            <person name="Heckel D.G."/>
            <person name="Herndon N."/>
            <person name="Jiang H."/>
            <person name="Papanicolaou A."/>
            <person name="Qu J."/>
            <person name="Soulages J.L."/>
            <person name="Vogel H."/>
            <person name="Walters J."/>
            <person name="Waterhouse R.M."/>
            <person name="Ahn S.J."/>
            <person name="Almeida F.C."/>
            <person name="An C."/>
            <person name="Aqrawi P."/>
            <person name="Bretschneider A."/>
            <person name="Bryant W.B."/>
            <person name="Bucks S."/>
            <person name="Chao H."/>
            <person name="Chevignon G."/>
            <person name="Christen J.M."/>
            <person name="Clarke D.F."/>
            <person name="Dittmer N.T."/>
            <person name="Ferguson L.C.F."/>
            <person name="Garavelou S."/>
            <person name="Gordon K.H.J."/>
            <person name="Gunaratna R.T."/>
            <person name="Han Y."/>
            <person name="Hauser F."/>
            <person name="He Y."/>
            <person name="Heidel-Fischer H."/>
            <person name="Hirsh A."/>
            <person name="Hu Y."/>
            <person name="Jiang H."/>
            <person name="Kalra D."/>
            <person name="Klinner C."/>
            <person name="Konig C."/>
            <person name="Kovar C."/>
            <person name="Kroll A.R."/>
            <person name="Kuwar S.S."/>
            <person name="Lee S.L."/>
            <person name="Lehman R."/>
            <person name="Li K."/>
            <person name="Li Z."/>
            <person name="Liang H."/>
            <person name="Lovelace S."/>
            <person name="Lu Z."/>
            <person name="Mansfield J.H."/>
            <person name="McCulloch K.J."/>
            <person name="Mathew T."/>
            <person name="Morton B."/>
            <person name="Muzny D.M."/>
            <person name="Neunemann D."/>
            <person name="Ongeri F."/>
            <person name="Pauchet Y."/>
            <person name="Pu L.L."/>
            <person name="Pyrousis I."/>
            <person name="Rao X.J."/>
            <person name="Redding A."/>
            <person name="Roesel C."/>
            <person name="Sanchez-Gracia A."/>
            <person name="Schaack S."/>
            <person name="Shukla A."/>
            <person name="Tetreau G."/>
            <person name="Wang Y."/>
            <person name="Xiong G.H."/>
            <person name="Traut W."/>
            <person name="Walsh T.K."/>
            <person name="Worley K.C."/>
            <person name="Wu D."/>
            <person name="Wu W."/>
            <person name="Wu Y.Q."/>
            <person name="Zhang X."/>
            <person name="Zou Z."/>
            <person name="Zucker H."/>
            <person name="Briscoe A.D."/>
            <person name="Burmester T."/>
            <person name="Clem R.J."/>
            <person name="Feyereisen R."/>
            <person name="Grimmelikhuijzen C.J.P."/>
            <person name="Hamodrakas S.J."/>
            <person name="Hansson B.S."/>
            <person name="Huguet E."/>
            <person name="Jermiin L.S."/>
            <person name="Lan Q."/>
            <person name="Lehman H.K."/>
            <person name="Lorenzen M."/>
            <person name="Merzendorfer H."/>
            <person name="Michalopoulos I."/>
            <person name="Morton D.B."/>
            <person name="Muthukrishnan S."/>
            <person name="Oakeshott J.G."/>
            <person name="Palmer W."/>
            <person name="Park Y."/>
            <person name="Passarelli A.L."/>
            <person name="Rozas J."/>
            <person name="Schwartz L.M."/>
            <person name="Smith W."/>
            <person name="Southgate A."/>
            <person name="Vilcinskas A."/>
            <person name="Vogt R."/>
            <person name="Wang P."/>
            <person name="Werren J."/>
            <person name="Yu X.Q."/>
            <person name="Zhou J.J."/>
            <person name="Brown S.J."/>
            <person name="Scherer S.E."/>
            <person name="Richards S."/>
            <person name="Blissard G.W."/>
        </authorList>
    </citation>
    <scope>NUCLEOTIDE SEQUENCE</scope>
</reference>
<dbReference type="Proteomes" id="UP000791440">
    <property type="component" value="Unassembled WGS sequence"/>
</dbReference>
<dbReference type="AlphaFoldDB" id="A0A921ZQA1"/>
<name>A0A921ZQA1_MANSE</name>
<sequence>MNLRRLVCVMLAVVAVTAVESSILLKGSLLRPRIPEPCFSCRAEDRPYAYSLISYLAKVKDMFVRGVNVLLDKSKQYKLD</sequence>
<dbReference type="EMBL" id="JH668745">
    <property type="protein sequence ID" value="KAG6461424.1"/>
    <property type="molecule type" value="Genomic_DNA"/>
</dbReference>
<comment type="caution">
    <text evidence="2">The sequence shown here is derived from an EMBL/GenBank/DDBJ whole genome shotgun (WGS) entry which is preliminary data.</text>
</comment>
<evidence type="ECO:0000313" key="2">
    <source>
        <dbReference type="EMBL" id="KAG6461424.1"/>
    </source>
</evidence>